<dbReference type="SUPFAM" id="SSF46938">
    <property type="entry name" value="CRAL/TRIO N-terminal domain"/>
    <property type="match status" value="1"/>
</dbReference>
<dbReference type="SUPFAM" id="SSF52087">
    <property type="entry name" value="CRAL/TRIO domain"/>
    <property type="match status" value="1"/>
</dbReference>
<dbReference type="Proteomes" id="UP001642540">
    <property type="component" value="Unassembled WGS sequence"/>
</dbReference>
<dbReference type="InterPro" id="IPR036273">
    <property type="entry name" value="CRAL/TRIO_N_dom_sf"/>
</dbReference>
<gene>
    <name evidence="3" type="ORF">ODALV1_LOCUS22606</name>
</gene>
<feature type="signal peptide" evidence="1">
    <location>
        <begin position="1"/>
        <end position="23"/>
    </location>
</feature>
<evidence type="ECO:0000256" key="1">
    <source>
        <dbReference type="SAM" id="SignalP"/>
    </source>
</evidence>
<protein>
    <recommendedName>
        <fullName evidence="2">CRAL-TRIO domain-containing protein</fullName>
    </recommendedName>
</protein>
<reference evidence="3 4" key="1">
    <citation type="submission" date="2024-08" db="EMBL/GenBank/DDBJ databases">
        <authorList>
            <person name="Cucini C."/>
            <person name="Frati F."/>
        </authorList>
    </citation>
    <scope>NUCLEOTIDE SEQUENCE [LARGE SCALE GENOMIC DNA]</scope>
</reference>
<keyword evidence="4" id="KW-1185">Reference proteome</keyword>
<organism evidence="3 4">
    <name type="scientific">Orchesella dallaii</name>
    <dbReference type="NCBI Taxonomy" id="48710"/>
    <lineage>
        <taxon>Eukaryota</taxon>
        <taxon>Metazoa</taxon>
        <taxon>Ecdysozoa</taxon>
        <taxon>Arthropoda</taxon>
        <taxon>Hexapoda</taxon>
        <taxon>Collembola</taxon>
        <taxon>Entomobryomorpha</taxon>
        <taxon>Entomobryoidea</taxon>
        <taxon>Orchesellidae</taxon>
        <taxon>Orchesellinae</taxon>
        <taxon>Orchesella</taxon>
    </lineage>
</organism>
<evidence type="ECO:0000259" key="2">
    <source>
        <dbReference type="PROSITE" id="PS50191"/>
    </source>
</evidence>
<name>A0ABP1RIH5_9HEXA</name>
<dbReference type="PROSITE" id="PS50191">
    <property type="entry name" value="CRAL_TRIO"/>
    <property type="match status" value="1"/>
</dbReference>
<dbReference type="CDD" id="cd00170">
    <property type="entry name" value="SEC14"/>
    <property type="match status" value="1"/>
</dbReference>
<dbReference type="EMBL" id="CAXLJM020000075">
    <property type="protein sequence ID" value="CAL8128842.1"/>
    <property type="molecule type" value="Genomic_DNA"/>
</dbReference>
<proteinExistence type="predicted"/>
<dbReference type="SMART" id="SM00516">
    <property type="entry name" value="SEC14"/>
    <property type="match status" value="1"/>
</dbReference>
<comment type="caution">
    <text evidence="3">The sequence shown here is derived from an EMBL/GenBank/DDBJ whole genome shotgun (WGS) entry which is preliminary data.</text>
</comment>
<dbReference type="InterPro" id="IPR036865">
    <property type="entry name" value="CRAL-TRIO_dom_sf"/>
</dbReference>
<dbReference type="PANTHER" id="PTHR23324:SF83">
    <property type="entry name" value="SEC14-LIKE PROTEIN 2"/>
    <property type="match status" value="1"/>
</dbReference>
<accession>A0ABP1RIH5</accession>
<dbReference type="Gene3D" id="3.40.525.10">
    <property type="entry name" value="CRAL-TRIO lipid binding domain"/>
    <property type="match status" value="1"/>
</dbReference>
<dbReference type="InterPro" id="IPR051064">
    <property type="entry name" value="SEC14/CRAL-TRIO_domain"/>
</dbReference>
<dbReference type="InterPro" id="IPR001251">
    <property type="entry name" value="CRAL-TRIO_dom"/>
</dbReference>
<evidence type="ECO:0000313" key="4">
    <source>
        <dbReference type="Proteomes" id="UP001642540"/>
    </source>
</evidence>
<feature type="chain" id="PRO_5045236525" description="CRAL-TRIO domain-containing protein" evidence="1">
    <location>
        <begin position="24"/>
        <end position="269"/>
    </location>
</feature>
<dbReference type="PANTHER" id="PTHR23324">
    <property type="entry name" value="SEC14 RELATED PROTEIN"/>
    <property type="match status" value="1"/>
</dbReference>
<dbReference type="Pfam" id="PF00650">
    <property type="entry name" value="CRAL_TRIO"/>
    <property type="match status" value="1"/>
</dbReference>
<keyword evidence="1" id="KW-0732">Signal</keyword>
<feature type="domain" description="CRAL-TRIO" evidence="2">
    <location>
        <begin position="91"/>
        <end position="267"/>
    </location>
</feature>
<evidence type="ECO:0000313" key="3">
    <source>
        <dbReference type="EMBL" id="CAL8128842.1"/>
    </source>
</evidence>
<sequence length="269" mass="31441">MEILAKFLVLFNFFTCLVLLVSGATEEEKQKAIEEFRSKVGDVPHPYMKEDFYLVRWLIATEWDMADAIELFKENIKWREENKMDGILEEDWAEFKEKFPHYLDTVAKSGHPIRTGDVGEWDIRAVAVSGKLNKIIRYVEMGMEESLQAIIKLRAEGKNVTRFDFIMNMDQYNEIQHGCTQCMAFYVALVNSYERHYPGFCDRLILFNSPPSFEVVLSIIRPLMNPITRNSLEVYGHDKEQWSKRLLEVVDADQLTPEYGGTFKRKEKA</sequence>